<dbReference type="Proteomes" id="UP000788419">
    <property type="component" value="Unassembled WGS sequence"/>
</dbReference>
<dbReference type="InterPro" id="IPR011990">
    <property type="entry name" value="TPR-like_helical_dom_sf"/>
</dbReference>
<keyword evidence="3" id="KW-1185">Reference proteome</keyword>
<dbReference type="SUPFAM" id="SSF48452">
    <property type="entry name" value="TPR-like"/>
    <property type="match status" value="1"/>
</dbReference>
<dbReference type="Pfam" id="PF01841">
    <property type="entry name" value="Transglut_core"/>
    <property type="match status" value="1"/>
</dbReference>
<name>A0ABQ6Z6K4_9GAMM</name>
<organism evidence="2 3">
    <name type="scientific">Pseudoxanthomonas daejeonensis</name>
    <dbReference type="NCBI Taxonomy" id="266062"/>
    <lineage>
        <taxon>Bacteria</taxon>
        <taxon>Pseudomonadati</taxon>
        <taxon>Pseudomonadota</taxon>
        <taxon>Gammaproteobacteria</taxon>
        <taxon>Lysobacterales</taxon>
        <taxon>Lysobacteraceae</taxon>
        <taxon>Pseudoxanthomonas</taxon>
    </lineage>
</organism>
<dbReference type="Pfam" id="PF13432">
    <property type="entry name" value="TPR_16"/>
    <property type="match status" value="2"/>
</dbReference>
<reference evidence="2 3" key="1">
    <citation type="submission" date="2017-10" db="EMBL/GenBank/DDBJ databases">
        <title>Whole genome sequencing of members of genus Pseudoxanthomonas.</title>
        <authorList>
            <person name="Kumar S."/>
            <person name="Bansal K."/>
            <person name="Kaur A."/>
            <person name="Patil P."/>
            <person name="Sharma S."/>
            <person name="Patil P.B."/>
        </authorList>
    </citation>
    <scope>NUCLEOTIDE SEQUENCE [LARGE SCALE GENOMIC DNA]</scope>
    <source>
        <strain evidence="2 3">DSM 17801</strain>
    </source>
</reference>
<evidence type="ECO:0000313" key="2">
    <source>
        <dbReference type="EMBL" id="KAF1694119.1"/>
    </source>
</evidence>
<evidence type="ECO:0000313" key="3">
    <source>
        <dbReference type="Proteomes" id="UP000788419"/>
    </source>
</evidence>
<dbReference type="SMART" id="SM00028">
    <property type="entry name" value="TPR"/>
    <property type="match status" value="4"/>
</dbReference>
<evidence type="ECO:0000259" key="1">
    <source>
        <dbReference type="Pfam" id="PF01841"/>
    </source>
</evidence>
<dbReference type="EMBL" id="PDWN01000009">
    <property type="protein sequence ID" value="KAF1694119.1"/>
    <property type="molecule type" value="Genomic_DNA"/>
</dbReference>
<gene>
    <name evidence="2" type="ORF">CSC65_10090</name>
</gene>
<feature type="domain" description="Transglutaminase-like" evidence="1">
    <location>
        <begin position="54"/>
        <end position="154"/>
    </location>
</feature>
<sequence>MNSWTMIAALALAPAAAPDDGGHPPPPASVPTTAQVMAVPDELREQVRQRVVLPGGSRDQKLERLAGYVFGDDGLALEYDNETTRTVSEVYRDRKANCLSFTLLFVALAREAGLEAQVQEVGEVLAWYQDEGVIYNANHVNVGVRTTMQWQVVDVDTNILAARNRPRGITDQRAMAHFHNNRGAELMAAGDPLGARSALLASLADAPDFVPAWNNMGVLLLRQGDSRGAERAYLTALRTKSDHAATLSNLVGLYRRAGDARMQRRYEWRLDRVQATDPFHQFMIALECENDARYDCAIARYRRAIRLQGEQHQFHFGLARAYFLSGDLSRAQRELGRAYTLGGNEQVRSVYRQKLDGLRRWREQASSQFRP</sequence>
<protein>
    <submittedName>
        <fullName evidence="2">Transglutaminase</fullName>
    </submittedName>
</protein>
<dbReference type="InterPro" id="IPR002931">
    <property type="entry name" value="Transglutaminase-like"/>
</dbReference>
<dbReference type="Gene3D" id="1.25.40.10">
    <property type="entry name" value="Tetratricopeptide repeat domain"/>
    <property type="match status" value="2"/>
</dbReference>
<comment type="caution">
    <text evidence="2">The sequence shown here is derived from an EMBL/GenBank/DDBJ whole genome shotgun (WGS) entry which is preliminary data.</text>
</comment>
<dbReference type="SUPFAM" id="SSF54001">
    <property type="entry name" value="Cysteine proteinases"/>
    <property type="match status" value="1"/>
</dbReference>
<dbReference type="InterPro" id="IPR019734">
    <property type="entry name" value="TPR_rpt"/>
</dbReference>
<proteinExistence type="predicted"/>
<dbReference type="InterPro" id="IPR038765">
    <property type="entry name" value="Papain-like_cys_pep_sf"/>
</dbReference>
<accession>A0ABQ6Z6K4</accession>